<protein>
    <recommendedName>
        <fullName evidence="1">DNA-binding transcriptional repressor CapW winged helix-turn-helix domain-containing protein</fullName>
    </recommendedName>
</protein>
<gene>
    <name evidence="2" type="ORF">CIK00_17275</name>
</gene>
<dbReference type="RefSeq" id="WP_101769894.1">
    <property type="nucleotide sequence ID" value="NZ_BPPU01000005.1"/>
</dbReference>
<name>A0A2N4UNH3_9GAMM</name>
<evidence type="ECO:0000313" key="3">
    <source>
        <dbReference type="Proteomes" id="UP000234420"/>
    </source>
</evidence>
<evidence type="ECO:0000259" key="1">
    <source>
        <dbReference type="Pfam" id="PF26109"/>
    </source>
</evidence>
<dbReference type="Pfam" id="PF26109">
    <property type="entry name" value="WHD_BrxR"/>
    <property type="match status" value="1"/>
</dbReference>
<dbReference type="Proteomes" id="UP000234420">
    <property type="component" value="Unassembled WGS sequence"/>
</dbReference>
<feature type="domain" description="DNA-binding transcriptional repressor CapW winged helix-turn-helix" evidence="1">
    <location>
        <begin position="7"/>
        <end position="76"/>
    </location>
</feature>
<dbReference type="AlphaFoldDB" id="A0A2N4UNH3"/>
<dbReference type="EMBL" id="NPIB01000027">
    <property type="protein sequence ID" value="PLC56574.1"/>
    <property type="molecule type" value="Genomic_DNA"/>
</dbReference>
<proteinExistence type="predicted"/>
<keyword evidence="3" id="KW-1185">Reference proteome</keyword>
<evidence type="ECO:0000313" key="2">
    <source>
        <dbReference type="EMBL" id="PLC56574.1"/>
    </source>
</evidence>
<dbReference type="InterPro" id="IPR059019">
    <property type="entry name" value="WHD_CapW"/>
</dbReference>
<comment type="caution">
    <text evidence="2">The sequence shown here is derived from an EMBL/GenBank/DDBJ whole genome shotgun (WGS) entry which is preliminary data.</text>
</comment>
<accession>A0A2N4UNH3</accession>
<sequence>MLDNVFLKYIDAYLLIFGEINTQVMMRKFDICRAKSSRIFTIYREGRPTNMHYDSSRKCYVKGFVFEPLHLKDESATQFLAAIDIVFTK</sequence>
<reference evidence="2 3" key="1">
    <citation type="journal article" date="2018" name="Syst. Appl. Microbiol.">
        <title>Photobacterium carnosum sp. nov., isolated from spoiled modified atmosphere packaged poultry meat.</title>
        <authorList>
            <person name="Hilgarth M."/>
            <person name="Fuertes S."/>
            <person name="Ehrmann M."/>
            <person name="Vogel R.F."/>
        </authorList>
    </citation>
    <scope>NUCLEOTIDE SEQUENCE [LARGE SCALE GENOMIC DNA]</scope>
    <source>
        <strain evidence="2 3">TMW 2.2021</strain>
    </source>
</reference>
<organism evidence="2 3">
    <name type="scientific">Photobacterium carnosum</name>
    <dbReference type="NCBI Taxonomy" id="2023717"/>
    <lineage>
        <taxon>Bacteria</taxon>
        <taxon>Pseudomonadati</taxon>
        <taxon>Pseudomonadota</taxon>
        <taxon>Gammaproteobacteria</taxon>
        <taxon>Vibrionales</taxon>
        <taxon>Vibrionaceae</taxon>
        <taxon>Photobacterium</taxon>
    </lineage>
</organism>